<feature type="domain" description="PB1" evidence="1">
    <location>
        <begin position="1"/>
        <end position="84"/>
    </location>
</feature>
<name>A0AAV6HMG1_9ERIC</name>
<dbReference type="GO" id="GO:0003700">
    <property type="term" value="F:DNA-binding transcription factor activity"/>
    <property type="evidence" value="ECO:0007669"/>
    <property type="project" value="InterPro"/>
</dbReference>
<comment type="caution">
    <text evidence="2">The sequence shown here is derived from an EMBL/GenBank/DDBJ whole genome shotgun (WGS) entry which is preliminary data.</text>
</comment>
<dbReference type="PANTHER" id="PTHR32002:SF35">
    <property type="entry name" value="PROTEIN NLP6"/>
    <property type="match status" value="1"/>
</dbReference>
<dbReference type="AlphaFoldDB" id="A0AAV6HMG1"/>
<evidence type="ECO:0000259" key="1">
    <source>
        <dbReference type="PROSITE" id="PS51745"/>
    </source>
</evidence>
<dbReference type="InterPro" id="IPR053793">
    <property type="entry name" value="PB1-like"/>
</dbReference>
<dbReference type="InterPro" id="IPR000270">
    <property type="entry name" value="PB1_dom"/>
</dbReference>
<proteinExistence type="predicted"/>
<evidence type="ECO:0000313" key="2">
    <source>
        <dbReference type="EMBL" id="KAG5513043.1"/>
    </source>
</evidence>
<sequence>MIKAIYGIDGNTIIKFQLPLSSGILGLKEEVSKRLKFEHYSFDVKYKDEYGDLILIACDEDLRDCMKLFSSLSNQEIRLWVFDKFANTTNFCKNCRSMKRKKHWYV</sequence>
<reference evidence="2" key="1">
    <citation type="submission" date="2020-08" db="EMBL/GenBank/DDBJ databases">
        <title>Plant Genome Project.</title>
        <authorList>
            <person name="Zhang R.-G."/>
        </authorList>
    </citation>
    <scope>NUCLEOTIDE SEQUENCE</scope>
    <source>
        <strain evidence="2">WSP0</strain>
        <tissue evidence="2">Leaf</tissue>
    </source>
</reference>
<gene>
    <name evidence="2" type="ORF">RHGRI_038541</name>
</gene>
<dbReference type="Proteomes" id="UP000823749">
    <property type="component" value="Unassembled WGS sequence"/>
</dbReference>
<dbReference type="SMART" id="SM00666">
    <property type="entry name" value="PB1"/>
    <property type="match status" value="1"/>
</dbReference>
<protein>
    <recommendedName>
        <fullName evidence="1">PB1 domain-containing protein</fullName>
    </recommendedName>
</protein>
<dbReference type="InterPro" id="IPR045012">
    <property type="entry name" value="NLP"/>
</dbReference>
<organism evidence="2 3">
    <name type="scientific">Rhododendron griersonianum</name>
    <dbReference type="NCBI Taxonomy" id="479676"/>
    <lineage>
        <taxon>Eukaryota</taxon>
        <taxon>Viridiplantae</taxon>
        <taxon>Streptophyta</taxon>
        <taxon>Embryophyta</taxon>
        <taxon>Tracheophyta</taxon>
        <taxon>Spermatophyta</taxon>
        <taxon>Magnoliopsida</taxon>
        <taxon>eudicotyledons</taxon>
        <taxon>Gunneridae</taxon>
        <taxon>Pentapetalae</taxon>
        <taxon>asterids</taxon>
        <taxon>Ericales</taxon>
        <taxon>Ericaceae</taxon>
        <taxon>Ericoideae</taxon>
        <taxon>Rhodoreae</taxon>
        <taxon>Rhododendron</taxon>
    </lineage>
</organism>
<dbReference type="EMBL" id="JACTNZ010000020">
    <property type="protein sequence ID" value="KAG5513043.1"/>
    <property type="molecule type" value="Genomic_DNA"/>
</dbReference>
<dbReference type="Pfam" id="PF00564">
    <property type="entry name" value="PB1"/>
    <property type="match status" value="1"/>
</dbReference>
<evidence type="ECO:0000313" key="3">
    <source>
        <dbReference type="Proteomes" id="UP000823749"/>
    </source>
</evidence>
<dbReference type="Gene3D" id="3.10.20.90">
    <property type="entry name" value="Phosphatidylinositol 3-kinase Catalytic Subunit, Chain A, domain 1"/>
    <property type="match status" value="1"/>
</dbReference>
<accession>A0AAV6HMG1</accession>
<keyword evidence="3" id="KW-1185">Reference proteome</keyword>
<dbReference type="SUPFAM" id="SSF54277">
    <property type="entry name" value="CAD &amp; PB1 domains"/>
    <property type="match status" value="1"/>
</dbReference>
<dbReference type="PROSITE" id="PS51745">
    <property type="entry name" value="PB1"/>
    <property type="match status" value="1"/>
</dbReference>
<dbReference type="PANTHER" id="PTHR32002">
    <property type="entry name" value="PROTEIN NLP8"/>
    <property type="match status" value="1"/>
</dbReference>